<gene>
    <name evidence="2" type="ORF">K7G82_18445</name>
</gene>
<keyword evidence="3" id="KW-1185">Reference proteome</keyword>
<proteinExistence type="predicted"/>
<protein>
    <submittedName>
        <fullName evidence="2">Uncharacterized protein</fullName>
    </submittedName>
</protein>
<evidence type="ECO:0000313" key="3">
    <source>
        <dbReference type="Proteomes" id="UP000706039"/>
    </source>
</evidence>
<organism evidence="2 3">
    <name type="scientific">Sphingomonas colocasiae</name>
    <dbReference type="NCBI Taxonomy" id="1848973"/>
    <lineage>
        <taxon>Bacteria</taxon>
        <taxon>Pseudomonadati</taxon>
        <taxon>Pseudomonadota</taxon>
        <taxon>Alphaproteobacteria</taxon>
        <taxon>Sphingomonadales</taxon>
        <taxon>Sphingomonadaceae</taxon>
        <taxon>Sphingomonas</taxon>
    </lineage>
</organism>
<accession>A0ABS7PSH8</accession>
<comment type="caution">
    <text evidence="2">The sequence shown here is derived from an EMBL/GenBank/DDBJ whole genome shotgun (WGS) entry which is preliminary data.</text>
</comment>
<sequence>MASENPDFTAAQEAGSSEGRTQDWRYCLPGLDRKHGGAAQALFYAIGFSESCRARGLTNWTIRCNCIPGTRHWPPIDGSPDDFDRD</sequence>
<name>A0ABS7PSH8_9SPHN</name>
<evidence type="ECO:0000313" key="2">
    <source>
        <dbReference type="EMBL" id="MBY8824290.1"/>
    </source>
</evidence>
<dbReference type="RefSeq" id="WP_222991364.1">
    <property type="nucleotide sequence ID" value="NZ_JAINVV010000008.1"/>
</dbReference>
<dbReference type="EMBL" id="JAINVV010000008">
    <property type="protein sequence ID" value="MBY8824290.1"/>
    <property type="molecule type" value="Genomic_DNA"/>
</dbReference>
<reference evidence="2 3" key="1">
    <citation type="submission" date="2021-08" db="EMBL/GenBank/DDBJ databases">
        <authorList>
            <person name="Tuo L."/>
        </authorList>
    </citation>
    <scope>NUCLEOTIDE SEQUENCE [LARGE SCALE GENOMIC DNA]</scope>
    <source>
        <strain evidence="2 3">JCM 31229</strain>
    </source>
</reference>
<feature type="region of interest" description="Disordered" evidence="1">
    <location>
        <begin position="1"/>
        <end position="22"/>
    </location>
</feature>
<dbReference type="Proteomes" id="UP000706039">
    <property type="component" value="Unassembled WGS sequence"/>
</dbReference>
<evidence type="ECO:0000256" key="1">
    <source>
        <dbReference type="SAM" id="MobiDB-lite"/>
    </source>
</evidence>